<protein>
    <recommendedName>
        <fullName evidence="3">Transposase (Putative), gypsy type</fullName>
    </recommendedName>
</protein>
<evidence type="ECO:0000313" key="2">
    <source>
        <dbReference type="EMBL" id="GFA95733.1"/>
    </source>
</evidence>
<proteinExistence type="predicted"/>
<evidence type="ECO:0000256" key="1">
    <source>
        <dbReference type="SAM" id="Coils"/>
    </source>
</evidence>
<dbReference type="AlphaFoldDB" id="A0A699KMB5"/>
<reference evidence="2" key="1">
    <citation type="journal article" date="2019" name="Sci. Rep.">
        <title>Draft genome of Tanacetum cinerariifolium, the natural source of mosquito coil.</title>
        <authorList>
            <person name="Yamashiro T."/>
            <person name="Shiraishi A."/>
            <person name="Satake H."/>
            <person name="Nakayama K."/>
        </authorList>
    </citation>
    <scope>NUCLEOTIDE SEQUENCE</scope>
</reference>
<organism evidence="2">
    <name type="scientific">Tanacetum cinerariifolium</name>
    <name type="common">Dalmatian daisy</name>
    <name type="synonym">Chrysanthemum cinerariifolium</name>
    <dbReference type="NCBI Taxonomy" id="118510"/>
    <lineage>
        <taxon>Eukaryota</taxon>
        <taxon>Viridiplantae</taxon>
        <taxon>Streptophyta</taxon>
        <taxon>Embryophyta</taxon>
        <taxon>Tracheophyta</taxon>
        <taxon>Spermatophyta</taxon>
        <taxon>Magnoliopsida</taxon>
        <taxon>eudicotyledons</taxon>
        <taxon>Gunneridae</taxon>
        <taxon>Pentapetalae</taxon>
        <taxon>asterids</taxon>
        <taxon>campanulids</taxon>
        <taxon>Asterales</taxon>
        <taxon>Asteraceae</taxon>
        <taxon>Asteroideae</taxon>
        <taxon>Anthemideae</taxon>
        <taxon>Anthemidinae</taxon>
        <taxon>Tanacetum</taxon>
    </lineage>
</organism>
<accession>A0A699KMB5</accession>
<comment type="caution">
    <text evidence="2">The sequence shown here is derived from an EMBL/GenBank/DDBJ whole genome shotgun (WGS) entry which is preliminary data.</text>
</comment>
<sequence>MSTVSDPPIITTAVTTTIAVETSLVSVSKVKVKPINSTLFGDSMLTSGHDVSGPSSPIHPELSVDSFYAIQDLNPETLHRTCLCVKVQMREEHILRKKKILEEECVHQTNLLKEKDVEIANLKSQLSLKEAEAAEAIRLRDHVATVEATKALHVAELNLLKERNYTLEAKMRAFEEKAAALKSEKSSLTDQTTCVKLHNQDAGYELFKEQIEAVQDEQVRVLTEKIAKVDANLMRIELQLDDEFYHSYHTTIVGRRWILSLSALRDVDFSLLTLLASQKDASIADIMDSLRLEGSALAEVIHNRIQRIRGDVEARRLSFSDAMVPLIEPLSFENLLGEASTSGVPVTGTAIETLDASELQPSHEQLMLSIHRPKTMWFLRKLLYLFPWKLFITAFRGSGETQRHKAYLFLMLWFHS</sequence>
<dbReference type="EMBL" id="BKCJ010521869">
    <property type="protein sequence ID" value="GFA95733.1"/>
    <property type="molecule type" value="Genomic_DNA"/>
</dbReference>
<feature type="coiled-coil region" evidence="1">
    <location>
        <begin position="112"/>
        <end position="191"/>
    </location>
</feature>
<keyword evidence="1" id="KW-0175">Coiled coil</keyword>
<name>A0A699KMB5_TANCI</name>
<gene>
    <name evidence="2" type="ORF">Tci_667705</name>
</gene>
<evidence type="ECO:0008006" key="3">
    <source>
        <dbReference type="Google" id="ProtNLM"/>
    </source>
</evidence>